<dbReference type="Proteomes" id="UP001652660">
    <property type="component" value="Chromosome 4c"/>
</dbReference>
<name>A0ABM4U1G3_COFAR</name>
<evidence type="ECO:0000313" key="2">
    <source>
        <dbReference type="Proteomes" id="UP001652660"/>
    </source>
</evidence>
<dbReference type="InterPro" id="IPR002156">
    <property type="entry name" value="RNaseH_domain"/>
</dbReference>
<sequence>MAPESPTSTTKKGHRIGSYYTVESLEQSQWTYLCRFLDFVKANFDGAVFPSEGFSSIGVVVRDDAGNFIAGLSKRIPDILAPDVAETNAAKFATKLLVELGYSNVALEGDNLKIVKKLQQYDFDDLACGMVIDDVLQLLRNFTKWEAIWISRSLNGAAHSFARNACTALVDHLWNHSPPSFVLFALQADLLPS</sequence>
<dbReference type="PANTHER" id="PTHR47723">
    <property type="entry name" value="OS05G0353850 PROTEIN"/>
    <property type="match status" value="1"/>
</dbReference>
<dbReference type="InterPro" id="IPR036397">
    <property type="entry name" value="RNaseH_sf"/>
</dbReference>
<dbReference type="SUPFAM" id="SSF53098">
    <property type="entry name" value="Ribonuclease H-like"/>
    <property type="match status" value="1"/>
</dbReference>
<dbReference type="CDD" id="cd06222">
    <property type="entry name" value="RNase_H_like"/>
    <property type="match status" value="1"/>
</dbReference>
<evidence type="ECO:0000259" key="1">
    <source>
        <dbReference type="Pfam" id="PF13456"/>
    </source>
</evidence>
<accession>A0ABM4U1G3</accession>
<keyword evidence="2" id="KW-1185">Reference proteome</keyword>
<organism evidence="2 3">
    <name type="scientific">Coffea arabica</name>
    <name type="common">Arabian coffee</name>
    <dbReference type="NCBI Taxonomy" id="13443"/>
    <lineage>
        <taxon>Eukaryota</taxon>
        <taxon>Viridiplantae</taxon>
        <taxon>Streptophyta</taxon>
        <taxon>Embryophyta</taxon>
        <taxon>Tracheophyta</taxon>
        <taxon>Spermatophyta</taxon>
        <taxon>Magnoliopsida</taxon>
        <taxon>eudicotyledons</taxon>
        <taxon>Gunneridae</taxon>
        <taxon>Pentapetalae</taxon>
        <taxon>asterids</taxon>
        <taxon>lamiids</taxon>
        <taxon>Gentianales</taxon>
        <taxon>Rubiaceae</taxon>
        <taxon>Ixoroideae</taxon>
        <taxon>Gardenieae complex</taxon>
        <taxon>Bertiereae - Coffeeae clade</taxon>
        <taxon>Coffeeae</taxon>
        <taxon>Coffea</taxon>
    </lineage>
</organism>
<proteinExistence type="predicted"/>
<dbReference type="InterPro" id="IPR012337">
    <property type="entry name" value="RNaseH-like_sf"/>
</dbReference>
<dbReference type="Gene3D" id="3.30.420.10">
    <property type="entry name" value="Ribonuclease H-like superfamily/Ribonuclease H"/>
    <property type="match status" value="1"/>
</dbReference>
<dbReference type="RefSeq" id="XP_071901119.1">
    <property type="nucleotide sequence ID" value="XM_072045018.1"/>
</dbReference>
<feature type="domain" description="RNase H type-1" evidence="1">
    <location>
        <begin position="43"/>
        <end position="165"/>
    </location>
</feature>
<reference evidence="3" key="1">
    <citation type="submission" date="2025-08" db="UniProtKB">
        <authorList>
            <consortium name="RefSeq"/>
        </authorList>
    </citation>
    <scope>IDENTIFICATION</scope>
    <source>
        <tissue evidence="3">Leaves</tissue>
    </source>
</reference>
<protein>
    <recommendedName>
        <fullName evidence="1">RNase H type-1 domain-containing protein</fullName>
    </recommendedName>
</protein>
<dbReference type="Pfam" id="PF13456">
    <property type="entry name" value="RVT_3"/>
    <property type="match status" value="1"/>
</dbReference>
<gene>
    <name evidence="3" type="primary">LOC140004862</name>
</gene>
<dbReference type="InterPro" id="IPR044730">
    <property type="entry name" value="RNase_H-like_dom_plant"/>
</dbReference>
<dbReference type="InterPro" id="IPR053151">
    <property type="entry name" value="RNase_H-like"/>
</dbReference>
<dbReference type="GeneID" id="140004862"/>
<evidence type="ECO:0000313" key="3">
    <source>
        <dbReference type="RefSeq" id="XP_071901119.1"/>
    </source>
</evidence>
<dbReference type="PANTHER" id="PTHR47723:SF19">
    <property type="entry name" value="POLYNUCLEOTIDYL TRANSFERASE, RIBONUCLEASE H-LIKE SUPERFAMILY PROTEIN"/>
    <property type="match status" value="1"/>
</dbReference>